<dbReference type="EMBL" id="GEDG01036470">
    <property type="protein sequence ID" value="JAP08682.1"/>
    <property type="molecule type" value="Transcribed_RNA"/>
</dbReference>
<dbReference type="AlphaFoldDB" id="A0A0V0GLC7"/>
<sequence length="66" mass="7543">MKINQNTLKEMGENRNISSYSEIKNKKFPLTDIQTLISVENLRVQLQISATKKDSSFSLLTLLAKE</sequence>
<reference evidence="1" key="1">
    <citation type="submission" date="2015-12" db="EMBL/GenBank/DDBJ databases">
        <title>Gene expression during late stages of embryo sac development: a critical building block for successful pollen-pistil interactions.</title>
        <authorList>
            <person name="Liu Y."/>
            <person name="Joly V."/>
            <person name="Sabar M."/>
            <person name="Matton D.P."/>
        </authorList>
    </citation>
    <scope>NUCLEOTIDE SEQUENCE</scope>
</reference>
<protein>
    <submittedName>
        <fullName evidence="1">Putative ovule protein</fullName>
    </submittedName>
</protein>
<proteinExistence type="predicted"/>
<accession>A0A0V0GLC7</accession>
<name>A0A0V0GLC7_SOLCH</name>
<organism evidence="1">
    <name type="scientific">Solanum chacoense</name>
    <name type="common">Chaco potato</name>
    <dbReference type="NCBI Taxonomy" id="4108"/>
    <lineage>
        <taxon>Eukaryota</taxon>
        <taxon>Viridiplantae</taxon>
        <taxon>Streptophyta</taxon>
        <taxon>Embryophyta</taxon>
        <taxon>Tracheophyta</taxon>
        <taxon>Spermatophyta</taxon>
        <taxon>Magnoliopsida</taxon>
        <taxon>eudicotyledons</taxon>
        <taxon>Gunneridae</taxon>
        <taxon>Pentapetalae</taxon>
        <taxon>asterids</taxon>
        <taxon>lamiids</taxon>
        <taxon>Solanales</taxon>
        <taxon>Solanaceae</taxon>
        <taxon>Solanoideae</taxon>
        <taxon>Solaneae</taxon>
        <taxon>Solanum</taxon>
    </lineage>
</organism>
<evidence type="ECO:0000313" key="1">
    <source>
        <dbReference type="EMBL" id="JAP08682.1"/>
    </source>
</evidence>